<reference evidence="1 2" key="1">
    <citation type="submission" date="2015-06" db="EMBL/GenBank/DDBJ databases">
        <title>Cloning and characterization of the uncialamcin biosynthetic gene cluster.</title>
        <authorList>
            <person name="Yan X."/>
            <person name="Huang T."/>
            <person name="Ge H."/>
            <person name="Shen B."/>
        </authorList>
    </citation>
    <scope>NUCLEOTIDE SEQUENCE [LARGE SCALE GENOMIC DNA]</scope>
    <source>
        <strain evidence="1 2">DCA2648</strain>
    </source>
</reference>
<accession>A0A1Q4V438</accession>
<gene>
    <name evidence="1" type="ORF">AB852_23260</name>
</gene>
<protein>
    <submittedName>
        <fullName evidence="1">Uncharacterized protein</fullName>
    </submittedName>
</protein>
<evidence type="ECO:0000313" key="2">
    <source>
        <dbReference type="Proteomes" id="UP000186455"/>
    </source>
</evidence>
<proteinExistence type="predicted"/>
<sequence length="145" mass="15473">MDVLRLFGLDGAWGEEVLALCDLYPDVDGGVLAFAVADRWPDGAGKRWQLADQGVPFIRRKGPVPERLASALVVDEWSPGCSEFGTEFAEDSFELGWTASCALPAFEVGVGSEPHQAWGDAEVGRGLVERSAYGPLDEPDCSGSA</sequence>
<dbReference type="STRING" id="1048205.AB852_23260"/>
<keyword evidence="2" id="KW-1185">Reference proteome</keyword>
<dbReference type="Proteomes" id="UP000186455">
    <property type="component" value="Unassembled WGS sequence"/>
</dbReference>
<dbReference type="EMBL" id="LFBV01000006">
    <property type="protein sequence ID" value="OKH92574.1"/>
    <property type="molecule type" value="Genomic_DNA"/>
</dbReference>
<dbReference type="AlphaFoldDB" id="A0A1Q4V438"/>
<name>A0A1Q4V438_9ACTN</name>
<evidence type="ECO:0000313" key="1">
    <source>
        <dbReference type="EMBL" id="OKH92574.1"/>
    </source>
</evidence>
<comment type="caution">
    <text evidence="1">The sequence shown here is derived from an EMBL/GenBank/DDBJ whole genome shotgun (WGS) entry which is preliminary data.</text>
</comment>
<organism evidence="1 2">
    <name type="scientific">Streptomyces uncialis</name>
    <dbReference type="NCBI Taxonomy" id="1048205"/>
    <lineage>
        <taxon>Bacteria</taxon>
        <taxon>Bacillati</taxon>
        <taxon>Actinomycetota</taxon>
        <taxon>Actinomycetes</taxon>
        <taxon>Kitasatosporales</taxon>
        <taxon>Streptomycetaceae</taxon>
        <taxon>Streptomyces</taxon>
    </lineage>
</organism>